<evidence type="ECO:0000313" key="2">
    <source>
        <dbReference type="EMBL" id="QEW28360.1"/>
    </source>
</evidence>
<evidence type="ECO:0000313" key="4">
    <source>
        <dbReference type="Proteomes" id="UP000325785"/>
    </source>
</evidence>
<sequence length="77" mass="8670">MDTRYDFEGGTGTERAIVYVRPVKVDDLPEDVQQQAMGLETLYAVHNSEGERLALVRDRALAFVLAKQHDMEPVAVH</sequence>
<evidence type="ECO:0000313" key="3">
    <source>
        <dbReference type="Proteomes" id="UP000051401"/>
    </source>
</evidence>
<reference evidence="2 4" key="2">
    <citation type="submission" date="2018-08" db="EMBL/GenBank/DDBJ databases">
        <title>Genetic Globetrotter - A new plasmid hitch-hiking vast phylogenetic and geographic distances.</title>
        <authorList>
            <person name="Vollmers J."/>
            <person name="Petersen J."/>
        </authorList>
    </citation>
    <scope>NUCLEOTIDE SEQUENCE [LARGE SCALE GENOMIC DNA]</scope>
    <source>
        <strain evidence="2 4">DSM 26383</strain>
    </source>
</reference>
<evidence type="ECO:0000313" key="1">
    <source>
        <dbReference type="EMBL" id="KRS16610.1"/>
    </source>
</evidence>
<dbReference type="KEGG" id="rid:RIdsm_04190"/>
<dbReference type="STRING" id="540747.SAMN04488031_105196"/>
<dbReference type="InterPro" id="IPR009531">
    <property type="entry name" value="DUF1150"/>
</dbReference>
<organism evidence="1 3">
    <name type="scientific">Roseovarius indicus</name>
    <dbReference type="NCBI Taxonomy" id="540747"/>
    <lineage>
        <taxon>Bacteria</taxon>
        <taxon>Pseudomonadati</taxon>
        <taxon>Pseudomonadota</taxon>
        <taxon>Alphaproteobacteria</taxon>
        <taxon>Rhodobacterales</taxon>
        <taxon>Roseobacteraceae</taxon>
        <taxon>Roseovarius</taxon>
    </lineage>
</organism>
<dbReference type="OrthoDB" id="7205167at2"/>
<proteinExistence type="predicted"/>
<dbReference type="Proteomes" id="UP000051401">
    <property type="component" value="Unassembled WGS sequence"/>
</dbReference>
<dbReference type="EMBL" id="LAXI01000012">
    <property type="protein sequence ID" value="KRS16610.1"/>
    <property type="molecule type" value="Genomic_DNA"/>
</dbReference>
<name>A0A0T5P5V7_9RHOB</name>
<keyword evidence="3" id="KW-1185">Reference proteome</keyword>
<dbReference type="RefSeq" id="WP_057817717.1">
    <property type="nucleotide sequence ID" value="NZ_CAXRJZ010000091.1"/>
</dbReference>
<accession>A0A0T5P5V7</accession>
<dbReference type="Proteomes" id="UP000325785">
    <property type="component" value="Chromosome"/>
</dbReference>
<protein>
    <submittedName>
        <fullName evidence="2">Putative small protein</fullName>
    </submittedName>
</protein>
<dbReference type="AlphaFoldDB" id="A0A0T5P5V7"/>
<dbReference type="PATRIC" id="fig|540747.5.peg.1142"/>
<gene>
    <name evidence="2" type="ORF">RIdsm_04190</name>
    <name evidence="1" type="ORF">XM52_17045</name>
</gene>
<dbReference type="Pfam" id="PF06620">
    <property type="entry name" value="DUF1150"/>
    <property type="match status" value="1"/>
</dbReference>
<dbReference type="EMBL" id="CP031598">
    <property type="protein sequence ID" value="QEW28360.1"/>
    <property type="molecule type" value="Genomic_DNA"/>
</dbReference>
<reference evidence="1 3" key="1">
    <citation type="submission" date="2015-04" db="EMBL/GenBank/DDBJ databases">
        <title>The draft genome sequence of Roseovarius indicus B108T.</title>
        <authorList>
            <person name="Li G."/>
            <person name="Lai Q."/>
            <person name="Shao Z."/>
            <person name="Yan P."/>
        </authorList>
    </citation>
    <scope>NUCLEOTIDE SEQUENCE [LARGE SCALE GENOMIC DNA]</scope>
    <source>
        <strain evidence="1 3">B108</strain>
    </source>
</reference>